<protein>
    <recommendedName>
        <fullName evidence="4">Methyltransferase domain-containing protein</fullName>
    </recommendedName>
</protein>
<evidence type="ECO:0000256" key="2">
    <source>
        <dbReference type="ARBA" id="ARBA00022679"/>
    </source>
</evidence>
<organism evidence="5">
    <name type="scientific">viral metagenome</name>
    <dbReference type="NCBI Taxonomy" id="1070528"/>
    <lineage>
        <taxon>unclassified sequences</taxon>
        <taxon>metagenomes</taxon>
        <taxon>organismal metagenomes</taxon>
    </lineage>
</organism>
<dbReference type="InterPro" id="IPR041698">
    <property type="entry name" value="Methyltransf_25"/>
</dbReference>
<dbReference type="PANTHER" id="PTHR43861">
    <property type="entry name" value="TRANS-ACONITATE 2-METHYLTRANSFERASE-RELATED"/>
    <property type="match status" value="1"/>
</dbReference>
<proteinExistence type="predicted"/>
<sequence length="331" mass="38174">MKTKKITTIHIEEMSLKFITKPLQSISTIYKKSSTWGKVLFFVVLLLIAVAIFKTSGNKSGKEGFEQTDKFMFKTGTEVYDDFYSDIYDSLVFSNLKDDYEVGEIVNATKPTQESIILDVGSGTGHHVGLLNNKGYKAVGLDNSHSMIEKAKENYPDYDFVQGDVLNAMQFQPQSFTHILCLYFTLYYIKDKEQFFNNCMNWLMPGGNLVVHIVNRDMFDPILPPANPLVMLTPQRYAKKRITNSKVTFQDFKYSADFDLDNSKNKAKFIEKFQNKEDGKVFRKQEHEMYMESEQDILTIAKNAGFIVKGKIDLIKVGYEYQYLYIFQKPA</sequence>
<evidence type="ECO:0000256" key="3">
    <source>
        <dbReference type="SAM" id="Phobius"/>
    </source>
</evidence>
<keyword evidence="2" id="KW-0808">Transferase</keyword>
<dbReference type="CDD" id="cd02440">
    <property type="entry name" value="AdoMet_MTases"/>
    <property type="match status" value="1"/>
</dbReference>
<keyword evidence="3" id="KW-0472">Membrane</keyword>
<dbReference type="Pfam" id="PF13649">
    <property type="entry name" value="Methyltransf_25"/>
    <property type="match status" value="1"/>
</dbReference>
<name>A0A6C0HQ50_9ZZZZ</name>
<keyword evidence="1" id="KW-0489">Methyltransferase</keyword>
<keyword evidence="3" id="KW-1133">Transmembrane helix</keyword>
<dbReference type="InterPro" id="IPR029063">
    <property type="entry name" value="SAM-dependent_MTases_sf"/>
</dbReference>
<evidence type="ECO:0000259" key="4">
    <source>
        <dbReference type="Pfam" id="PF13649"/>
    </source>
</evidence>
<keyword evidence="3" id="KW-0812">Transmembrane</keyword>
<dbReference type="Gene3D" id="3.40.50.150">
    <property type="entry name" value="Vaccinia Virus protein VP39"/>
    <property type="match status" value="1"/>
</dbReference>
<evidence type="ECO:0000256" key="1">
    <source>
        <dbReference type="ARBA" id="ARBA00022603"/>
    </source>
</evidence>
<dbReference type="GO" id="GO:0032259">
    <property type="term" value="P:methylation"/>
    <property type="evidence" value="ECO:0007669"/>
    <property type="project" value="UniProtKB-KW"/>
</dbReference>
<evidence type="ECO:0000313" key="5">
    <source>
        <dbReference type="EMBL" id="QHT82480.1"/>
    </source>
</evidence>
<reference evidence="5" key="1">
    <citation type="journal article" date="2020" name="Nature">
        <title>Giant virus diversity and host interactions through global metagenomics.</title>
        <authorList>
            <person name="Schulz F."/>
            <person name="Roux S."/>
            <person name="Paez-Espino D."/>
            <person name="Jungbluth S."/>
            <person name="Walsh D.A."/>
            <person name="Denef V.J."/>
            <person name="McMahon K.D."/>
            <person name="Konstantinidis K.T."/>
            <person name="Eloe-Fadrosh E.A."/>
            <person name="Kyrpides N.C."/>
            <person name="Woyke T."/>
        </authorList>
    </citation>
    <scope>NUCLEOTIDE SEQUENCE</scope>
    <source>
        <strain evidence="5">GVMAG-M-3300023184-165</strain>
    </source>
</reference>
<dbReference type="AlphaFoldDB" id="A0A6C0HQ50"/>
<feature type="domain" description="Methyltransferase" evidence="4">
    <location>
        <begin position="117"/>
        <end position="207"/>
    </location>
</feature>
<dbReference type="PANTHER" id="PTHR43861:SF1">
    <property type="entry name" value="TRANS-ACONITATE 2-METHYLTRANSFERASE"/>
    <property type="match status" value="1"/>
</dbReference>
<accession>A0A6C0HQ50</accession>
<dbReference type="SUPFAM" id="SSF53335">
    <property type="entry name" value="S-adenosyl-L-methionine-dependent methyltransferases"/>
    <property type="match status" value="1"/>
</dbReference>
<feature type="transmembrane region" description="Helical" evidence="3">
    <location>
        <begin position="35"/>
        <end position="53"/>
    </location>
</feature>
<dbReference type="EMBL" id="MN740002">
    <property type="protein sequence ID" value="QHT82480.1"/>
    <property type="molecule type" value="Genomic_DNA"/>
</dbReference>
<dbReference type="GO" id="GO:0008168">
    <property type="term" value="F:methyltransferase activity"/>
    <property type="evidence" value="ECO:0007669"/>
    <property type="project" value="UniProtKB-KW"/>
</dbReference>